<dbReference type="PANTHER" id="PTHR30146:SF109">
    <property type="entry name" value="HTH-TYPE TRANSCRIPTIONAL REGULATOR GALS"/>
    <property type="match status" value="1"/>
</dbReference>
<feature type="domain" description="Periplasmic binding protein/LacI sugar binding" evidence="4">
    <location>
        <begin position="13"/>
        <end position="226"/>
    </location>
</feature>
<dbReference type="RefSeq" id="WP_267144525.1">
    <property type="nucleotide sequence ID" value="NZ_JAODIL010000081.1"/>
</dbReference>
<dbReference type="Proteomes" id="UP001064262">
    <property type="component" value="Unassembled WGS sequence"/>
</dbReference>
<dbReference type="InterPro" id="IPR028082">
    <property type="entry name" value="Peripla_BP_I"/>
</dbReference>
<reference evidence="5" key="1">
    <citation type="submission" date="2022-09" db="EMBL/GenBank/DDBJ databases">
        <title>Winslowiella arboricola sp. nov., isolated from bleeding cankers on broadleaf hosts.</title>
        <authorList>
            <person name="Brady C."/>
            <person name="Kaur S."/>
            <person name="Crampton B."/>
            <person name="Maddock D."/>
            <person name="Arnold D."/>
            <person name="Denman S."/>
        </authorList>
    </citation>
    <scope>NUCLEOTIDE SEQUENCE</scope>
    <source>
        <strain evidence="5">BAC 15a-03b</strain>
    </source>
</reference>
<dbReference type="AlphaFoldDB" id="A0A9J6PZG6"/>
<dbReference type="SUPFAM" id="SSF53822">
    <property type="entry name" value="Periplasmic binding protein-like I"/>
    <property type="match status" value="1"/>
</dbReference>
<organism evidence="5 6">
    <name type="scientific">Winslowiella arboricola</name>
    <dbReference type="NCBI Taxonomy" id="2978220"/>
    <lineage>
        <taxon>Bacteria</taxon>
        <taxon>Pseudomonadati</taxon>
        <taxon>Pseudomonadota</taxon>
        <taxon>Gammaproteobacteria</taxon>
        <taxon>Enterobacterales</taxon>
        <taxon>Erwiniaceae</taxon>
        <taxon>Winslowiella</taxon>
    </lineage>
</organism>
<accession>A0A9J6PZG6</accession>
<keyword evidence="6" id="KW-1185">Reference proteome</keyword>
<sequence>MNNTTEQQKANIIGVVSNTFSNPYSVKMLNELTCQLNARGYITLLLNIGTRDSLRQLLQMARPLQIDGLVFLAPLSSDELITTAVGLPDVPAICLGNSHHNGDMDVVSADDYAAGVEIGQLLLSQGHQRFGFMQQQDDSPAHLQRLEGYISSLDAAHKTLDKVLVAGSNHREQAYQAMTAYLKQARASERIDALFCENDLLAFGAMQAIRDFGQAVHIGVVGYDDVDEARSSTWHLTSWAPRGDLQIAEALNRLLDNRSDNHGGWRQGELQVRHSHLGKEVPGEMAKCGCASRH</sequence>
<evidence type="ECO:0000313" key="5">
    <source>
        <dbReference type="EMBL" id="MCU5780316.1"/>
    </source>
</evidence>
<evidence type="ECO:0000256" key="3">
    <source>
        <dbReference type="ARBA" id="ARBA00023163"/>
    </source>
</evidence>
<gene>
    <name evidence="5" type="ORF">N5923_22735</name>
</gene>
<proteinExistence type="predicted"/>
<dbReference type="GO" id="GO:0003700">
    <property type="term" value="F:DNA-binding transcription factor activity"/>
    <property type="evidence" value="ECO:0007669"/>
    <property type="project" value="TreeGrafter"/>
</dbReference>
<name>A0A9J6PZG6_9GAMM</name>
<dbReference type="Pfam" id="PF00532">
    <property type="entry name" value="Peripla_BP_1"/>
    <property type="match status" value="1"/>
</dbReference>
<evidence type="ECO:0000313" key="6">
    <source>
        <dbReference type="Proteomes" id="UP001064262"/>
    </source>
</evidence>
<dbReference type="Gene3D" id="3.40.50.2300">
    <property type="match status" value="2"/>
</dbReference>
<evidence type="ECO:0000256" key="1">
    <source>
        <dbReference type="ARBA" id="ARBA00023015"/>
    </source>
</evidence>
<dbReference type="GO" id="GO:0000976">
    <property type="term" value="F:transcription cis-regulatory region binding"/>
    <property type="evidence" value="ECO:0007669"/>
    <property type="project" value="TreeGrafter"/>
</dbReference>
<dbReference type="InterPro" id="IPR001761">
    <property type="entry name" value="Peripla_BP/Lac1_sug-bd_dom"/>
</dbReference>
<evidence type="ECO:0000259" key="4">
    <source>
        <dbReference type="Pfam" id="PF00532"/>
    </source>
</evidence>
<keyword evidence="3" id="KW-0804">Transcription</keyword>
<keyword evidence="1" id="KW-0805">Transcription regulation</keyword>
<dbReference type="PANTHER" id="PTHR30146">
    <property type="entry name" value="LACI-RELATED TRANSCRIPTIONAL REPRESSOR"/>
    <property type="match status" value="1"/>
</dbReference>
<keyword evidence="2" id="KW-0238">DNA-binding</keyword>
<protein>
    <submittedName>
        <fullName evidence="5">Substrate-binding domain-containing protein</fullName>
    </submittedName>
</protein>
<evidence type="ECO:0000256" key="2">
    <source>
        <dbReference type="ARBA" id="ARBA00023125"/>
    </source>
</evidence>
<dbReference type="EMBL" id="JAODIM010000043">
    <property type="protein sequence ID" value="MCU5780316.1"/>
    <property type="molecule type" value="Genomic_DNA"/>
</dbReference>
<comment type="caution">
    <text evidence="5">The sequence shown here is derived from an EMBL/GenBank/DDBJ whole genome shotgun (WGS) entry which is preliminary data.</text>
</comment>